<reference evidence="1 2" key="1">
    <citation type="submission" date="2023-10" db="EMBL/GenBank/DDBJ databases">
        <title>Bacteria for the degradation of biodegradable plastic PBAT(Polybutylene adipate terephthalate).</title>
        <authorList>
            <person name="Weon H.-Y."/>
            <person name="Yeon J."/>
        </authorList>
    </citation>
    <scope>NUCLEOTIDE SEQUENCE [LARGE SCALE GENOMIC DNA]</scope>
    <source>
        <strain evidence="1 2">SBD 7-3</strain>
    </source>
</reference>
<evidence type="ECO:0000313" key="2">
    <source>
        <dbReference type="Proteomes" id="UP001303946"/>
    </source>
</evidence>
<dbReference type="RefSeq" id="WP_316703320.1">
    <property type="nucleotide sequence ID" value="NZ_CP136336.1"/>
</dbReference>
<name>A0ABZ0CZP4_9BURK</name>
<dbReference type="Proteomes" id="UP001303946">
    <property type="component" value="Chromosome"/>
</dbReference>
<sequence>MKEYRLLAWAELPAPYHRMAYRRMLTDLSHRYMTHAQLVSASGLKRQEVREFLDMLEARDLLIDRELFANDSVFGSLRPLGGWIRKALNASADNR</sequence>
<accession>A0ABZ0CZP4</accession>
<gene>
    <name evidence="1" type="ORF">RXV79_10205</name>
</gene>
<proteinExistence type="predicted"/>
<keyword evidence="2" id="KW-1185">Reference proteome</keyword>
<protein>
    <submittedName>
        <fullName evidence="1">Uncharacterized protein</fullName>
    </submittedName>
</protein>
<dbReference type="EMBL" id="CP136336">
    <property type="protein sequence ID" value="WOB10411.1"/>
    <property type="molecule type" value="Genomic_DNA"/>
</dbReference>
<evidence type="ECO:0000313" key="1">
    <source>
        <dbReference type="EMBL" id="WOB10411.1"/>
    </source>
</evidence>
<organism evidence="1 2">
    <name type="scientific">Piscinibacter gummiphilus</name>
    <dbReference type="NCBI Taxonomy" id="946333"/>
    <lineage>
        <taxon>Bacteria</taxon>
        <taxon>Pseudomonadati</taxon>
        <taxon>Pseudomonadota</taxon>
        <taxon>Betaproteobacteria</taxon>
        <taxon>Burkholderiales</taxon>
        <taxon>Sphaerotilaceae</taxon>
        <taxon>Piscinibacter</taxon>
    </lineage>
</organism>